<reference evidence="3" key="1">
    <citation type="journal article" date="2019" name="Int. J. Syst. Evol. Microbiol.">
        <title>The Global Catalogue of Microorganisms (GCM) 10K type strain sequencing project: providing services to taxonomists for standard genome sequencing and annotation.</title>
        <authorList>
            <consortium name="The Broad Institute Genomics Platform"/>
            <consortium name="The Broad Institute Genome Sequencing Center for Infectious Disease"/>
            <person name="Wu L."/>
            <person name="Ma J."/>
        </authorList>
    </citation>
    <scope>NUCLEOTIDE SEQUENCE [LARGE SCALE GENOMIC DNA]</scope>
    <source>
        <strain evidence="3">JCM 15443</strain>
    </source>
</reference>
<dbReference type="RefSeq" id="WP_188904941.1">
    <property type="nucleotide sequence ID" value="NZ_BMOM01000030.1"/>
</dbReference>
<accession>A0ABQ2GYB7</accession>
<name>A0ABQ2GYB7_9DEIO</name>
<proteinExistence type="predicted"/>
<evidence type="ECO:0000313" key="2">
    <source>
        <dbReference type="EMBL" id="GGM17938.1"/>
    </source>
</evidence>
<organism evidence="2 3">
    <name type="scientific">Deinococcus aerophilus</name>
    <dbReference type="NCBI Taxonomy" id="522488"/>
    <lineage>
        <taxon>Bacteria</taxon>
        <taxon>Thermotogati</taxon>
        <taxon>Deinococcota</taxon>
        <taxon>Deinococci</taxon>
        <taxon>Deinococcales</taxon>
        <taxon>Deinococcaceae</taxon>
        <taxon>Deinococcus</taxon>
    </lineage>
</organism>
<evidence type="ECO:0008006" key="4">
    <source>
        <dbReference type="Google" id="ProtNLM"/>
    </source>
</evidence>
<sequence>MFGNRRVPPHLVLAFSVLLGALCGAGAFFAFRSGSWVWAGLAGVLAVWFVVDAVRAYSWVQNSKRQTAPAAGQRR</sequence>
<keyword evidence="3" id="KW-1185">Reference proteome</keyword>
<keyword evidence="1" id="KW-1133">Transmembrane helix</keyword>
<protein>
    <recommendedName>
        <fullName evidence="4">DUF4175 domain-containing protein</fullName>
    </recommendedName>
</protein>
<comment type="caution">
    <text evidence="2">The sequence shown here is derived from an EMBL/GenBank/DDBJ whole genome shotgun (WGS) entry which is preliminary data.</text>
</comment>
<evidence type="ECO:0000313" key="3">
    <source>
        <dbReference type="Proteomes" id="UP000661918"/>
    </source>
</evidence>
<evidence type="ECO:0000256" key="1">
    <source>
        <dbReference type="SAM" id="Phobius"/>
    </source>
</evidence>
<dbReference type="Proteomes" id="UP000661918">
    <property type="component" value="Unassembled WGS sequence"/>
</dbReference>
<feature type="transmembrane region" description="Helical" evidence="1">
    <location>
        <begin position="12"/>
        <end position="31"/>
    </location>
</feature>
<dbReference type="EMBL" id="BMOM01000030">
    <property type="protein sequence ID" value="GGM17938.1"/>
    <property type="molecule type" value="Genomic_DNA"/>
</dbReference>
<keyword evidence="1" id="KW-0812">Transmembrane</keyword>
<keyword evidence="1" id="KW-0472">Membrane</keyword>
<feature type="transmembrane region" description="Helical" evidence="1">
    <location>
        <begin position="37"/>
        <end position="57"/>
    </location>
</feature>
<gene>
    <name evidence="2" type="ORF">GCM10010841_27630</name>
</gene>